<proteinExistence type="predicted"/>
<dbReference type="OrthoDB" id="6273946at2759"/>
<feature type="domain" description="Fibrinogen C-terminal" evidence="2">
    <location>
        <begin position="108"/>
        <end position="320"/>
    </location>
</feature>
<name>A0A6J8EWY3_MYTCO</name>
<organism evidence="3 4">
    <name type="scientific">Mytilus coruscus</name>
    <name type="common">Sea mussel</name>
    <dbReference type="NCBI Taxonomy" id="42192"/>
    <lineage>
        <taxon>Eukaryota</taxon>
        <taxon>Metazoa</taxon>
        <taxon>Spiralia</taxon>
        <taxon>Lophotrochozoa</taxon>
        <taxon>Mollusca</taxon>
        <taxon>Bivalvia</taxon>
        <taxon>Autobranchia</taxon>
        <taxon>Pteriomorphia</taxon>
        <taxon>Mytilida</taxon>
        <taxon>Mytiloidea</taxon>
        <taxon>Mytilidae</taxon>
        <taxon>Mytilinae</taxon>
        <taxon>Mytilus</taxon>
    </lineage>
</organism>
<dbReference type="InterPro" id="IPR014716">
    <property type="entry name" value="Fibrinogen_a/b/g_C_1"/>
</dbReference>
<evidence type="ECO:0000313" key="3">
    <source>
        <dbReference type="EMBL" id="CAC5423681.1"/>
    </source>
</evidence>
<dbReference type="GO" id="GO:0005615">
    <property type="term" value="C:extracellular space"/>
    <property type="evidence" value="ECO:0007669"/>
    <property type="project" value="TreeGrafter"/>
</dbReference>
<dbReference type="PANTHER" id="PTHR19143">
    <property type="entry name" value="FIBRINOGEN/TENASCIN/ANGIOPOEITIN"/>
    <property type="match status" value="1"/>
</dbReference>
<dbReference type="Proteomes" id="UP000507470">
    <property type="component" value="Unassembled WGS sequence"/>
</dbReference>
<protein>
    <submittedName>
        <fullName evidence="3">Fibrinogen-like protein 1,Tenascin,Angiopoietin-related protein 6,Angiopoietin-related protein 7,Ficolin-2,Ryncolin-1,Tenascin-R,Ficolin-1,Fibrinogen C domain-containing protein 1</fullName>
    </submittedName>
</protein>
<dbReference type="Pfam" id="PF01683">
    <property type="entry name" value="EB"/>
    <property type="match status" value="1"/>
</dbReference>
<reference evidence="3 4" key="1">
    <citation type="submission" date="2020-06" db="EMBL/GenBank/DDBJ databases">
        <authorList>
            <person name="Li R."/>
            <person name="Bekaert M."/>
        </authorList>
    </citation>
    <scope>NUCLEOTIDE SEQUENCE [LARGE SCALE GENOMIC DNA]</scope>
    <source>
        <strain evidence="4">wild</strain>
    </source>
</reference>
<dbReference type="SUPFAM" id="SSF56496">
    <property type="entry name" value="Fibrinogen C-terminal domain-like"/>
    <property type="match status" value="1"/>
</dbReference>
<accession>A0A6J8EWY3</accession>
<dbReference type="Pfam" id="PF00147">
    <property type="entry name" value="Fibrinogen_C"/>
    <property type="match status" value="1"/>
</dbReference>
<dbReference type="SMART" id="SM00186">
    <property type="entry name" value="FBG"/>
    <property type="match status" value="1"/>
</dbReference>
<sequence>MRYLKQLGLDCKISRKFKFSINLISLYFIYDAEKTHDSYCGSSDECLGTLFCIHGKCKCDRTDYWSGSVCLPKKSINSTCNTNEQCDNKYRCIDNVCTCTQAEYLNGEQCLSKRLECEDVKDTRDGVYIIHPGGGDSAVFVYCIMEQAQKWTVIQRRANGSVDFYRTWQEYKNGFGSVYGEYWLGNDNIHMISTNGHHELSIYMQAETDHRMANYSTFSVGDESSKYRLAVTGYSGDAGSDSMDKVDDNKKANRQPFTTRDRDNDNHVGNCAVESKSAWWYRNCFSSDFNRAYSGSSGRMYWAWFSGNIGKSILMIRRTS</sequence>
<dbReference type="InterPro" id="IPR036056">
    <property type="entry name" value="Fibrinogen-like_C"/>
</dbReference>
<gene>
    <name evidence="3" type="ORF">MCOR_55651</name>
</gene>
<keyword evidence="4" id="KW-1185">Reference proteome</keyword>
<dbReference type="InterPro" id="IPR006149">
    <property type="entry name" value="EB_dom"/>
</dbReference>
<feature type="region of interest" description="Disordered" evidence="1">
    <location>
        <begin position="238"/>
        <end position="266"/>
    </location>
</feature>
<evidence type="ECO:0000259" key="2">
    <source>
        <dbReference type="PROSITE" id="PS51406"/>
    </source>
</evidence>
<dbReference type="Gene3D" id="3.90.215.10">
    <property type="entry name" value="Gamma Fibrinogen, chain A, domain 1"/>
    <property type="match status" value="1"/>
</dbReference>
<evidence type="ECO:0000256" key="1">
    <source>
        <dbReference type="SAM" id="MobiDB-lite"/>
    </source>
</evidence>
<dbReference type="PROSITE" id="PS51406">
    <property type="entry name" value="FIBRINOGEN_C_2"/>
    <property type="match status" value="1"/>
</dbReference>
<dbReference type="InterPro" id="IPR050373">
    <property type="entry name" value="Fibrinogen_C-term_domain"/>
</dbReference>
<feature type="compositionally biased region" description="Basic and acidic residues" evidence="1">
    <location>
        <begin position="242"/>
        <end position="251"/>
    </location>
</feature>
<dbReference type="AlphaFoldDB" id="A0A6J8EWY3"/>
<dbReference type="CDD" id="cd00087">
    <property type="entry name" value="FReD"/>
    <property type="match status" value="1"/>
</dbReference>
<dbReference type="InterPro" id="IPR002181">
    <property type="entry name" value="Fibrinogen_a/b/g_C_dom"/>
</dbReference>
<dbReference type="EMBL" id="CACVKT020009845">
    <property type="protein sequence ID" value="CAC5423681.1"/>
    <property type="molecule type" value="Genomic_DNA"/>
</dbReference>
<evidence type="ECO:0000313" key="4">
    <source>
        <dbReference type="Proteomes" id="UP000507470"/>
    </source>
</evidence>